<comment type="catalytic activity">
    <reaction evidence="5">
        <text>a 2'-deoxyribonucleoside 5'-diphosphate + [thioredoxin]-disulfide + H2O = a ribonucleoside 5'-diphosphate + [thioredoxin]-dithiol</text>
        <dbReference type="Rhea" id="RHEA:23252"/>
        <dbReference type="Rhea" id="RHEA-COMP:10698"/>
        <dbReference type="Rhea" id="RHEA-COMP:10700"/>
        <dbReference type="ChEBI" id="CHEBI:15377"/>
        <dbReference type="ChEBI" id="CHEBI:29950"/>
        <dbReference type="ChEBI" id="CHEBI:50058"/>
        <dbReference type="ChEBI" id="CHEBI:57930"/>
        <dbReference type="ChEBI" id="CHEBI:73316"/>
        <dbReference type="EC" id="1.17.4.1"/>
    </reaction>
</comment>
<sequence length="111" mass="12431">MEKKERPKIVQSKTVRVECGCGHIYVTIGRVDEELFEVFTTLGKAGGCAYAQNEALTRCITTGFRYGVPVGEYTRQLKEIRCPTMNIDEGEEVLSCAHAIAIALEREVYLQ</sequence>
<organism evidence="7">
    <name type="scientific">marine sediment metagenome</name>
    <dbReference type="NCBI Taxonomy" id="412755"/>
    <lineage>
        <taxon>unclassified sequences</taxon>
        <taxon>metagenomes</taxon>
        <taxon>ecological metagenomes</taxon>
    </lineage>
</organism>
<evidence type="ECO:0000259" key="6">
    <source>
        <dbReference type="Pfam" id="PF12637"/>
    </source>
</evidence>
<comment type="similarity">
    <text evidence="1">Belongs to the ribonucleoside diphosphate reductase class-2 family.</text>
</comment>
<keyword evidence="4" id="KW-0547">Nucleotide-binding</keyword>
<evidence type="ECO:0000256" key="1">
    <source>
        <dbReference type="ARBA" id="ARBA00007405"/>
    </source>
</evidence>
<dbReference type="EC" id="1.17.4.1" evidence="2"/>
<dbReference type="Pfam" id="PF12637">
    <property type="entry name" value="TSCPD"/>
    <property type="match status" value="1"/>
</dbReference>
<dbReference type="GO" id="GO:0000166">
    <property type="term" value="F:nucleotide binding"/>
    <property type="evidence" value="ECO:0007669"/>
    <property type="project" value="UniProtKB-KW"/>
</dbReference>
<dbReference type="GO" id="GO:0004748">
    <property type="term" value="F:ribonucleoside-diphosphate reductase activity, thioredoxin disulfide as acceptor"/>
    <property type="evidence" value="ECO:0007669"/>
    <property type="project" value="UniProtKB-EC"/>
</dbReference>
<evidence type="ECO:0000256" key="2">
    <source>
        <dbReference type="ARBA" id="ARBA00012274"/>
    </source>
</evidence>
<accession>A0A0F9F3T1</accession>
<gene>
    <name evidence="7" type="ORF">LCGC14_1998350</name>
</gene>
<dbReference type="EMBL" id="LAZR01022666">
    <property type="protein sequence ID" value="KKL81084.1"/>
    <property type="molecule type" value="Genomic_DNA"/>
</dbReference>
<reference evidence="7" key="1">
    <citation type="journal article" date="2015" name="Nature">
        <title>Complex archaea that bridge the gap between prokaryotes and eukaryotes.</title>
        <authorList>
            <person name="Spang A."/>
            <person name="Saw J.H."/>
            <person name="Jorgensen S.L."/>
            <person name="Zaremba-Niedzwiedzka K."/>
            <person name="Martijn J."/>
            <person name="Lind A.E."/>
            <person name="van Eijk R."/>
            <person name="Schleper C."/>
            <person name="Guy L."/>
            <person name="Ettema T.J."/>
        </authorList>
    </citation>
    <scope>NUCLEOTIDE SEQUENCE</scope>
</reference>
<feature type="domain" description="TSCPD" evidence="6">
    <location>
        <begin position="6"/>
        <end position="106"/>
    </location>
</feature>
<comment type="caution">
    <text evidence="7">The sequence shown here is derived from an EMBL/GenBank/DDBJ whole genome shotgun (WGS) entry which is preliminary data.</text>
</comment>
<protein>
    <recommendedName>
        <fullName evidence="2">ribonucleoside-diphosphate reductase</fullName>
        <ecNumber evidence="2">1.17.4.1</ecNumber>
    </recommendedName>
</protein>
<dbReference type="GO" id="GO:0071897">
    <property type="term" value="P:DNA biosynthetic process"/>
    <property type="evidence" value="ECO:0007669"/>
    <property type="project" value="UniProtKB-KW"/>
</dbReference>
<evidence type="ECO:0000313" key="7">
    <source>
        <dbReference type="EMBL" id="KKL81084.1"/>
    </source>
</evidence>
<evidence type="ECO:0000256" key="3">
    <source>
        <dbReference type="ARBA" id="ARBA00022634"/>
    </source>
</evidence>
<keyword evidence="3" id="KW-0237">DNA synthesis</keyword>
<evidence type="ECO:0000256" key="5">
    <source>
        <dbReference type="ARBA" id="ARBA00047754"/>
    </source>
</evidence>
<name>A0A0F9F3T1_9ZZZZ</name>
<evidence type="ECO:0000256" key="4">
    <source>
        <dbReference type="ARBA" id="ARBA00022741"/>
    </source>
</evidence>
<proteinExistence type="inferred from homology"/>
<dbReference type="InterPro" id="IPR024434">
    <property type="entry name" value="TSCPD_dom"/>
</dbReference>
<dbReference type="AlphaFoldDB" id="A0A0F9F3T1"/>